<evidence type="ECO:0000313" key="9">
    <source>
        <dbReference type="EMBL" id="CCC81509.1"/>
    </source>
</evidence>
<organism evidence="9 10">
    <name type="scientific">Thermoproteus tenax (strain ATCC 35583 / DSM 2078 / JCM 9277 / NBRC 100435 / Kra 1)</name>
    <dbReference type="NCBI Taxonomy" id="768679"/>
    <lineage>
        <taxon>Archaea</taxon>
        <taxon>Thermoproteota</taxon>
        <taxon>Thermoprotei</taxon>
        <taxon>Thermoproteales</taxon>
        <taxon>Thermoproteaceae</taxon>
        <taxon>Thermoproteus</taxon>
    </lineage>
</organism>
<feature type="transmembrane region" description="Helical" evidence="7">
    <location>
        <begin position="7"/>
        <end position="29"/>
    </location>
</feature>
<evidence type="ECO:0000256" key="2">
    <source>
        <dbReference type="ARBA" id="ARBA00022448"/>
    </source>
</evidence>
<dbReference type="GO" id="GO:0015419">
    <property type="term" value="F:ABC-type sulfate transporter activity"/>
    <property type="evidence" value="ECO:0007669"/>
    <property type="project" value="InterPro"/>
</dbReference>
<dbReference type="EMBL" id="FN869859">
    <property type="protein sequence ID" value="CCC81509.1"/>
    <property type="molecule type" value="Genomic_DNA"/>
</dbReference>
<dbReference type="PROSITE" id="PS50928">
    <property type="entry name" value="ABC_TM1"/>
    <property type="match status" value="1"/>
</dbReference>
<comment type="subcellular location">
    <subcellularLocation>
        <location evidence="7">Cell membrane</location>
        <topology evidence="7">Multi-pass membrane protein</topology>
    </subcellularLocation>
    <subcellularLocation>
        <location evidence="1">Membrane</location>
        <topology evidence="1">Multi-pass membrane protein</topology>
    </subcellularLocation>
</comment>
<keyword evidence="6 7" id="KW-0472">Membrane</keyword>
<keyword evidence="3 7" id="KW-0812">Transmembrane</keyword>
<dbReference type="InterPro" id="IPR000515">
    <property type="entry name" value="MetI-like"/>
</dbReference>
<evidence type="ECO:0000259" key="8">
    <source>
        <dbReference type="PROSITE" id="PS50928"/>
    </source>
</evidence>
<keyword evidence="10" id="KW-1185">Reference proteome</keyword>
<dbReference type="InterPro" id="IPR035906">
    <property type="entry name" value="MetI-like_sf"/>
</dbReference>
<feature type="transmembrane region" description="Helical" evidence="7">
    <location>
        <begin position="116"/>
        <end position="140"/>
    </location>
</feature>
<name>G4RPL4_THETK</name>
<evidence type="ECO:0000256" key="6">
    <source>
        <dbReference type="ARBA" id="ARBA00023136"/>
    </source>
</evidence>
<dbReference type="OrthoDB" id="11163at2157"/>
<feature type="transmembrane region" description="Helical" evidence="7">
    <location>
        <begin position="83"/>
        <end position="104"/>
    </location>
</feature>
<comment type="similarity">
    <text evidence="7">Belongs to the binding-protein-dependent transport system permease family.</text>
</comment>
<evidence type="ECO:0000256" key="7">
    <source>
        <dbReference type="RuleBase" id="RU363032"/>
    </source>
</evidence>
<dbReference type="SUPFAM" id="SSF161098">
    <property type="entry name" value="MetI-like"/>
    <property type="match status" value="1"/>
</dbReference>
<dbReference type="HOGENOM" id="CLU_016047_14_1_2"/>
<feature type="domain" description="ABC transmembrane type-1" evidence="8">
    <location>
        <begin position="45"/>
        <end position="252"/>
    </location>
</feature>
<dbReference type="PANTHER" id="PTHR30406">
    <property type="entry name" value="SULFATE TRANSPORT SYSTEM PERMEASE PROTEIN"/>
    <property type="match status" value="1"/>
</dbReference>
<dbReference type="eggNOG" id="arCOG00164">
    <property type="taxonomic scope" value="Archaea"/>
</dbReference>
<gene>
    <name evidence="9" type="primary">cysT</name>
    <name evidence="9" type="ordered locus">TTX_0854</name>
</gene>
<dbReference type="PaxDb" id="768679-TTX_0854"/>
<dbReference type="CDD" id="cd06261">
    <property type="entry name" value="TM_PBP2"/>
    <property type="match status" value="1"/>
</dbReference>
<evidence type="ECO:0000256" key="1">
    <source>
        <dbReference type="ARBA" id="ARBA00004141"/>
    </source>
</evidence>
<dbReference type="PATRIC" id="fig|768679.9.peg.863"/>
<accession>G4RPL4</accession>
<evidence type="ECO:0000256" key="4">
    <source>
        <dbReference type="ARBA" id="ARBA00022989"/>
    </source>
</evidence>
<dbReference type="Gene3D" id="1.10.3720.10">
    <property type="entry name" value="MetI-like"/>
    <property type="match status" value="1"/>
</dbReference>
<keyword evidence="2 7" id="KW-0813">Transport</keyword>
<evidence type="ECO:0000256" key="5">
    <source>
        <dbReference type="ARBA" id="ARBA00023032"/>
    </source>
</evidence>
<dbReference type="InterPro" id="IPR005667">
    <property type="entry name" value="Sulph_transpt2"/>
</dbReference>
<dbReference type="KEGG" id="ttn:TTX_0854"/>
<dbReference type="STRING" id="768679.TTX_0854"/>
<feature type="transmembrane region" description="Helical" evidence="7">
    <location>
        <begin position="202"/>
        <end position="221"/>
    </location>
</feature>
<dbReference type="PANTHER" id="PTHR30406:SF8">
    <property type="entry name" value="SULFATE TRANSPORT SYSTEM PERMEASE PROTEIN CYST"/>
    <property type="match status" value="1"/>
</dbReference>
<protein>
    <submittedName>
        <fullName evidence="9">ABC-type sulfate transport system, permease protein</fullName>
    </submittedName>
</protein>
<keyword evidence="5" id="KW-0764">Sulfate transport</keyword>
<keyword evidence="4 7" id="KW-1133">Transmembrane helix</keyword>
<feature type="transmembrane region" description="Helical" evidence="7">
    <location>
        <begin position="233"/>
        <end position="253"/>
    </location>
</feature>
<dbReference type="Proteomes" id="UP000002654">
    <property type="component" value="Chromosome"/>
</dbReference>
<reference evidence="9 10" key="1">
    <citation type="journal article" date="2011" name="PLoS ONE">
        <title>The complete genome sequence of Thermoproteus tenax: a physiologically versatile member of the Crenarchaeota.</title>
        <authorList>
            <person name="Siebers B."/>
            <person name="Zaparty M."/>
            <person name="Raddatz G."/>
            <person name="Tjaden B."/>
            <person name="Albers S.V."/>
            <person name="Bell S.D."/>
            <person name="Blombach F."/>
            <person name="Kletzin A."/>
            <person name="Kyrpides N."/>
            <person name="Lanz C."/>
            <person name="Plagens A."/>
            <person name="Rampp M."/>
            <person name="Rosinus A."/>
            <person name="von Jan M."/>
            <person name="Makarova K.S."/>
            <person name="Klenk H.P."/>
            <person name="Schuster S.C."/>
            <person name="Hensel R."/>
        </authorList>
    </citation>
    <scope>NUCLEOTIDE SEQUENCE [LARGE SCALE GENOMIC DNA]</scope>
    <source>
        <strain evidence="10">ATCC 35583 / DSM 2078 / JCM 9277 / NBRC 100435 / Kra 1</strain>
    </source>
</reference>
<proteinExistence type="inferred from homology"/>
<evidence type="ECO:0000313" key="10">
    <source>
        <dbReference type="Proteomes" id="UP000002654"/>
    </source>
</evidence>
<sequence>MFKIFLVILFLILFFFFIYPIILLIYIALPGLEGALLTKSFLESFGLTVLISSAASLVAVVLGVPTAYILTRYNFPLKQIVDALMDIPIVIPHTVVGIMVILAFADYGLGPYLNSLGLKIIDAIPGAIIAVSYLSATYALRSIQSALRLLDPELENVARTLGASPLRSFLYVVLPNISGAIADGALLSWARSVSESGALLVVAYYVILGTRSIYPASIYIYQSYIGVGLADAVKFSAALVLIVISIFLAYRALLGHVRAKGAKG</sequence>
<dbReference type="Pfam" id="PF00528">
    <property type="entry name" value="BPD_transp_1"/>
    <property type="match status" value="1"/>
</dbReference>
<dbReference type="GO" id="GO:0005886">
    <property type="term" value="C:plasma membrane"/>
    <property type="evidence" value="ECO:0007669"/>
    <property type="project" value="UniProtKB-SubCell"/>
</dbReference>
<dbReference type="AlphaFoldDB" id="G4RPL4"/>
<feature type="transmembrane region" description="Helical" evidence="7">
    <location>
        <begin position="49"/>
        <end position="71"/>
    </location>
</feature>
<evidence type="ECO:0000256" key="3">
    <source>
        <dbReference type="ARBA" id="ARBA00022692"/>
    </source>
</evidence>